<keyword evidence="2 4" id="KW-0012">Acyltransferase</keyword>
<dbReference type="PANTHER" id="PTHR10545:SF29">
    <property type="entry name" value="GH14572P-RELATED"/>
    <property type="match status" value="1"/>
</dbReference>
<dbReference type="Gene3D" id="3.40.630.30">
    <property type="match status" value="1"/>
</dbReference>
<dbReference type="CDD" id="cd04301">
    <property type="entry name" value="NAT_SF"/>
    <property type="match status" value="1"/>
</dbReference>
<evidence type="ECO:0000256" key="2">
    <source>
        <dbReference type="ARBA" id="ARBA00023315"/>
    </source>
</evidence>
<dbReference type="EMBL" id="JBHSDH010000013">
    <property type="protein sequence ID" value="MFC4293038.1"/>
    <property type="molecule type" value="Genomic_DNA"/>
</dbReference>
<dbReference type="SUPFAM" id="SSF55729">
    <property type="entry name" value="Acyl-CoA N-acyltransferases (Nat)"/>
    <property type="match status" value="1"/>
</dbReference>
<keyword evidence="5" id="KW-1185">Reference proteome</keyword>
<dbReference type="PANTHER" id="PTHR10545">
    <property type="entry name" value="DIAMINE N-ACETYLTRANSFERASE"/>
    <property type="match status" value="1"/>
</dbReference>
<keyword evidence="1 4" id="KW-0808">Transferase</keyword>
<dbReference type="RefSeq" id="WP_381424221.1">
    <property type="nucleotide sequence ID" value="NZ_JBHSDH010000013.1"/>
</dbReference>
<evidence type="ECO:0000256" key="1">
    <source>
        <dbReference type="ARBA" id="ARBA00022679"/>
    </source>
</evidence>
<protein>
    <submittedName>
        <fullName evidence="4">GNAT family N-acetyltransferase</fullName>
        <ecNumber evidence="4">2.3.1.-</ecNumber>
    </submittedName>
</protein>
<dbReference type="InterPro" id="IPR000182">
    <property type="entry name" value="GNAT_dom"/>
</dbReference>
<proteinExistence type="predicted"/>
<evidence type="ECO:0000313" key="5">
    <source>
        <dbReference type="Proteomes" id="UP001595887"/>
    </source>
</evidence>
<dbReference type="EC" id="2.3.1.-" evidence="4"/>
<organism evidence="4 5">
    <name type="scientific">Sphingorhabdus arenilitoris</name>
    <dbReference type="NCBI Taxonomy" id="1490041"/>
    <lineage>
        <taxon>Bacteria</taxon>
        <taxon>Pseudomonadati</taxon>
        <taxon>Pseudomonadota</taxon>
        <taxon>Alphaproteobacteria</taxon>
        <taxon>Sphingomonadales</taxon>
        <taxon>Sphingomonadaceae</taxon>
        <taxon>Sphingorhabdus</taxon>
    </lineage>
</organism>
<feature type="domain" description="N-acetyltransferase" evidence="3">
    <location>
        <begin position="6"/>
        <end position="161"/>
    </location>
</feature>
<comment type="caution">
    <text evidence="4">The sequence shown here is derived from an EMBL/GenBank/DDBJ whole genome shotgun (WGS) entry which is preliminary data.</text>
</comment>
<name>A0ABV8RHZ7_9SPHN</name>
<dbReference type="PROSITE" id="PS51186">
    <property type="entry name" value="GNAT"/>
    <property type="match status" value="1"/>
</dbReference>
<sequence>MALEIIRIDYENPQHAADLVEMLDSYACDPMGGGKPLNDNTRDNLASGLAKQPNAFSLIAYVDGSAAGLANCFIGYSTFAAKPLINIHDIVVKAEYRGQGIAKTIFAEIEAIAKAQDACKVTLEVLSGNEPAKALYASLGYGDYALDPAKGHALFWQKELAA</sequence>
<gene>
    <name evidence="4" type="ORF">ACFOWX_11495</name>
</gene>
<accession>A0ABV8RHZ7</accession>
<dbReference type="Proteomes" id="UP001595887">
    <property type="component" value="Unassembled WGS sequence"/>
</dbReference>
<reference evidence="5" key="1">
    <citation type="journal article" date="2019" name="Int. J. Syst. Evol. Microbiol.">
        <title>The Global Catalogue of Microorganisms (GCM) 10K type strain sequencing project: providing services to taxonomists for standard genome sequencing and annotation.</title>
        <authorList>
            <consortium name="The Broad Institute Genomics Platform"/>
            <consortium name="The Broad Institute Genome Sequencing Center for Infectious Disease"/>
            <person name="Wu L."/>
            <person name="Ma J."/>
        </authorList>
    </citation>
    <scope>NUCLEOTIDE SEQUENCE [LARGE SCALE GENOMIC DNA]</scope>
    <source>
        <strain evidence="5">CECT 8531</strain>
    </source>
</reference>
<evidence type="ECO:0000259" key="3">
    <source>
        <dbReference type="PROSITE" id="PS51186"/>
    </source>
</evidence>
<dbReference type="InterPro" id="IPR016181">
    <property type="entry name" value="Acyl_CoA_acyltransferase"/>
</dbReference>
<dbReference type="Pfam" id="PF00583">
    <property type="entry name" value="Acetyltransf_1"/>
    <property type="match status" value="1"/>
</dbReference>
<dbReference type="InterPro" id="IPR051016">
    <property type="entry name" value="Diverse_Substrate_AcTransf"/>
</dbReference>
<dbReference type="GO" id="GO:0016746">
    <property type="term" value="F:acyltransferase activity"/>
    <property type="evidence" value="ECO:0007669"/>
    <property type="project" value="UniProtKB-KW"/>
</dbReference>
<evidence type="ECO:0000313" key="4">
    <source>
        <dbReference type="EMBL" id="MFC4293038.1"/>
    </source>
</evidence>